<dbReference type="AlphaFoldDB" id="A0A940WB97"/>
<proteinExistence type="predicted"/>
<gene>
    <name evidence="3" type="ORF">JOL79_00505</name>
</gene>
<dbReference type="EMBL" id="JAFCNB010000001">
    <property type="protein sequence ID" value="MBP2702275.1"/>
    <property type="molecule type" value="Genomic_DNA"/>
</dbReference>
<feature type="compositionally biased region" description="Basic and acidic residues" evidence="1">
    <location>
        <begin position="55"/>
        <end position="65"/>
    </location>
</feature>
<dbReference type="Proteomes" id="UP000674234">
    <property type="component" value="Unassembled WGS sequence"/>
</dbReference>
<feature type="chain" id="PRO_5039702308" evidence="2">
    <location>
        <begin position="22"/>
        <end position="65"/>
    </location>
</feature>
<evidence type="ECO:0000313" key="4">
    <source>
        <dbReference type="Proteomes" id="UP000674234"/>
    </source>
</evidence>
<accession>A0A940WB97</accession>
<organism evidence="3 4">
    <name type="scientific">Microbispora oryzae</name>
    <dbReference type="NCBI Taxonomy" id="2806554"/>
    <lineage>
        <taxon>Bacteria</taxon>
        <taxon>Bacillati</taxon>
        <taxon>Actinomycetota</taxon>
        <taxon>Actinomycetes</taxon>
        <taxon>Streptosporangiales</taxon>
        <taxon>Streptosporangiaceae</taxon>
        <taxon>Microbispora</taxon>
    </lineage>
</organism>
<comment type="caution">
    <text evidence="3">The sequence shown here is derived from an EMBL/GenBank/DDBJ whole genome shotgun (WGS) entry which is preliminary data.</text>
</comment>
<evidence type="ECO:0000256" key="1">
    <source>
        <dbReference type="SAM" id="MobiDB-lite"/>
    </source>
</evidence>
<sequence>MGKLRSALITLVVAGVVGGVAGVATQPAAAQPASGVEAPCGTAAADLPGTSQPDCDSHWMDPGED</sequence>
<dbReference type="RefSeq" id="WP_210153590.1">
    <property type="nucleotide sequence ID" value="NZ_JAFCNB010000001.1"/>
</dbReference>
<reference evidence="3" key="1">
    <citation type="submission" date="2021-02" db="EMBL/GenBank/DDBJ databases">
        <title>Draft genome sequence of Microbispora sp. RL4-1S isolated from rice leaves in Thailand.</title>
        <authorList>
            <person name="Muangham S."/>
            <person name="Duangmal K."/>
        </authorList>
    </citation>
    <scope>NUCLEOTIDE SEQUENCE</scope>
    <source>
        <strain evidence="3">RL4-1S</strain>
    </source>
</reference>
<keyword evidence="4" id="KW-1185">Reference proteome</keyword>
<keyword evidence="2" id="KW-0732">Signal</keyword>
<feature type="signal peptide" evidence="2">
    <location>
        <begin position="1"/>
        <end position="21"/>
    </location>
</feature>
<feature type="region of interest" description="Disordered" evidence="1">
    <location>
        <begin position="41"/>
        <end position="65"/>
    </location>
</feature>
<evidence type="ECO:0000313" key="3">
    <source>
        <dbReference type="EMBL" id="MBP2702275.1"/>
    </source>
</evidence>
<name>A0A940WB97_9ACTN</name>
<protein>
    <submittedName>
        <fullName evidence="3">Uncharacterized protein</fullName>
    </submittedName>
</protein>
<evidence type="ECO:0000256" key="2">
    <source>
        <dbReference type="SAM" id="SignalP"/>
    </source>
</evidence>